<sequence>MARMPLHELHQAPVDQVLRLLDTFPRRALRAVRWDAGRWVTLGVSGLILMCGVLCLVYPEPVPQIAGFMAFWMGCGLAMFRFSLRFSREDPLVEINERASRPELVAVLLRRLQRDLAADGGVTLKLRSRPIDRGPGSRFSPAGMGKSTAWTLVDPWLTLETRLADGAYLRLRIVEKRRCQSRVKLSRPNATRIRLKYRDVLHVDVRLRVKARRHPELATLTEAEARRCVRLPDSVTFRRLRVSADQLRLQIQVRQPWCARIPRSISSRPERKLAVAEAAFWRARADPLDASRMLTGLLLSLYQMLHVARFPQPPQPPPAPKAVPAPLPKPERSTRKRRGRKAV</sequence>
<reference evidence="4" key="1">
    <citation type="submission" date="2018-09" db="EMBL/GenBank/DDBJ databases">
        <authorList>
            <person name="Livingstone P.G."/>
            <person name="Whitworth D.E."/>
        </authorList>
    </citation>
    <scope>NUCLEOTIDE SEQUENCE [LARGE SCALE GENOMIC DNA]</scope>
    <source>
        <strain evidence="4">CA043D</strain>
    </source>
</reference>
<evidence type="ECO:0008006" key="5">
    <source>
        <dbReference type="Google" id="ProtNLM"/>
    </source>
</evidence>
<dbReference type="EMBL" id="RAWE01000044">
    <property type="protein sequence ID" value="RKH03226.1"/>
    <property type="molecule type" value="Genomic_DNA"/>
</dbReference>
<keyword evidence="2" id="KW-1133">Transmembrane helix</keyword>
<dbReference type="AlphaFoldDB" id="A0A3A8K6T5"/>
<keyword evidence="2" id="KW-0472">Membrane</keyword>
<proteinExistence type="predicted"/>
<feature type="compositionally biased region" description="Basic residues" evidence="1">
    <location>
        <begin position="334"/>
        <end position="343"/>
    </location>
</feature>
<accession>A0A3A8K6T5</accession>
<evidence type="ECO:0000313" key="4">
    <source>
        <dbReference type="Proteomes" id="UP000268313"/>
    </source>
</evidence>
<protein>
    <recommendedName>
        <fullName evidence="5">DUF3137 domain-containing protein</fullName>
    </recommendedName>
</protein>
<feature type="transmembrane region" description="Helical" evidence="2">
    <location>
        <begin position="36"/>
        <end position="59"/>
    </location>
</feature>
<gene>
    <name evidence="3" type="ORF">D7X32_14845</name>
</gene>
<dbReference type="Proteomes" id="UP000268313">
    <property type="component" value="Unassembled WGS sequence"/>
</dbReference>
<keyword evidence="2" id="KW-0812">Transmembrane</keyword>
<comment type="caution">
    <text evidence="3">The sequence shown here is derived from an EMBL/GenBank/DDBJ whole genome shotgun (WGS) entry which is preliminary data.</text>
</comment>
<feature type="compositionally biased region" description="Pro residues" evidence="1">
    <location>
        <begin position="311"/>
        <end position="328"/>
    </location>
</feature>
<feature type="region of interest" description="Disordered" evidence="1">
    <location>
        <begin position="311"/>
        <end position="343"/>
    </location>
</feature>
<name>A0A3A8K6T5_9BACT</name>
<feature type="transmembrane region" description="Helical" evidence="2">
    <location>
        <begin position="65"/>
        <end position="84"/>
    </location>
</feature>
<evidence type="ECO:0000256" key="1">
    <source>
        <dbReference type="SAM" id="MobiDB-lite"/>
    </source>
</evidence>
<keyword evidence="4" id="KW-1185">Reference proteome</keyword>
<organism evidence="3 4">
    <name type="scientific">Corallococcus carmarthensis</name>
    <dbReference type="NCBI Taxonomy" id="2316728"/>
    <lineage>
        <taxon>Bacteria</taxon>
        <taxon>Pseudomonadati</taxon>
        <taxon>Myxococcota</taxon>
        <taxon>Myxococcia</taxon>
        <taxon>Myxococcales</taxon>
        <taxon>Cystobacterineae</taxon>
        <taxon>Myxococcaceae</taxon>
        <taxon>Corallococcus</taxon>
    </lineage>
</organism>
<evidence type="ECO:0000256" key="2">
    <source>
        <dbReference type="SAM" id="Phobius"/>
    </source>
</evidence>
<evidence type="ECO:0000313" key="3">
    <source>
        <dbReference type="EMBL" id="RKH03226.1"/>
    </source>
</evidence>